<sequence length="37" mass="4241">MDQFEAFSIQELIAEESDGYMWFSLSPALPLFGNWVA</sequence>
<name>A0A2C9UQS3_MANES</name>
<reference evidence="1" key="1">
    <citation type="submission" date="2016-02" db="EMBL/GenBank/DDBJ databases">
        <title>WGS assembly of Manihot esculenta.</title>
        <authorList>
            <person name="Bredeson J.V."/>
            <person name="Prochnik S.E."/>
            <person name="Lyons J.B."/>
            <person name="Schmutz J."/>
            <person name="Grimwood J."/>
            <person name="Vrebalov J."/>
            <person name="Bart R.S."/>
            <person name="Amuge T."/>
            <person name="Ferguson M.E."/>
            <person name="Green R."/>
            <person name="Putnam N."/>
            <person name="Stites J."/>
            <person name="Rounsley S."/>
            <person name="Rokhsar D.S."/>
        </authorList>
    </citation>
    <scope>NUCLEOTIDE SEQUENCE [LARGE SCALE GENOMIC DNA]</scope>
    <source>
        <tissue evidence="1">Leaf</tissue>
    </source>
</reference>
<organism evidence="1">
    <name type="scientific">Manihot esculenta</name>
    <name type="common">Cassava</name>
    <name type="synonym">Jatropha manihot</name>
    <dbReference type="NCBI Taxonomy" id="3983"/>
    <lineage>
        <taxon>Eukaryota</taxon>
        <taxon>Viridiplantae</taxon>
        <taxon>Streptophyta</taxon>
        <taxon>Embryophyta</taxon>
        <taxon>Tracheophyta</taxon>
        <taxon>Spermatophyta</taxon>
        <taxon>Magnoliopsida</taxon>
        <taxon>eudicotyledons</taxon>
        <taxon>Gunneridae</taxon>
        <taxon>Pentapetalae</taxon>
        <taxon>rosids</taxon>
        <taxon>fabids</taxon>
        <taxon>Malpighiales</taxon>
        <taxon>Euphorbiaceae</taxon>
        <taxon>Crotonoideae</taxon>
        <taxon>Manihoteae</taxon>
        <taxon>Manihot</taxon>
    </lineage>
</organism>
<evidence type="ECO:0000313" key="1">
    <source>
        <dbReference type="EMBL" id="OAY33570.1"/>
    </source>
</evidence>
<dbReference type="EMBL" id="CM004399">
    <property type="protein sequence ID" value="OAY33570.1"/>
    <property type="molecule type" value="Genomic_DNA"/>
</dbReference>
<accession>A0A2C9UQS3</accession>
<protein>
    <submittedName>
        <fullName evidence="1">Uncharacterized protein</fullName>
    </submittedName>
</protein>
<gene>
    <name evidence="1" type="ORF">MANES_13G107800</name>
</gene>
<proteinExistence type="predicted"/>
<dbReference type="AlphaFoldDB" id="A0A2C9UQS3"/>